<feature type="region of interest" description="Disordered" evidence="1">
    <location>
        <begin position="1"/>
        <end position="63"/>
    </location>
</feature>
<dbReference type="EMBL" id="PPTA01000010">
    <property type="protein sequence ID" value="TFB00681.1"/>
    <property type="molecule type" value="Genomic_DNA"/>
</dbReference>
<dbReference type="RefSeq" id="XP_073556882.1">
    <property type="nucleotide sequence ID" value="XM_073704486.1"/>
</dbReference>
<sequence length="200" mass="21886">MPHAHLRPTAIGRQPGRIDPGMPEARASTKNQEPLIEPRSLLRPSHTTTVRQQRPDSLGHPQEPTACKSPCCAIVVQRGIAACVQEHCQACPCTALWFWDLLKMALHDLCVRQRLASGFGQLDILASPIRYPRLGSYSMSRLFGISHTPTSKAELAPHDTGRAMLMGHLWQSATAAAHIRDTMSAPTTVQTDGNEEILGT</sequence>
<accession>A0ABY2GY94</accession>
<name>A0ABY2GY94_9HYPO</name>
<keyword evidence="3" id="KW-1185">Reference proteome</keyword>
<dbReference type="GeneID" id="300578936"/>
<comment type="caution">
    <text evidence="2">The sequence shown here is derived from an EMBL/GenBank/DDBJ whole genome shotgun (WGS) entry which is preliminary data.</text>
</comment>
<evidence type="ECO:0000256" key="1">
    <source>
        <dbReference type="SAM" id="MobiDB-lite"/>
    </source>
</evidence>
<protein>
    <submittedName>
        <fullName evidence="2">Uncharacterized protein</fullName>
    </submittedName>
</protein>
<dbReference type="Proteomes" id="UP001642720">
    <property type="component" value="Unassembled WGS sequence"/>
</dbReference>
<gene>
    <name evidence="2" type="ORF">CCMA1212_007315</name>
</gene>
<proteinExistence type="predicted"/>
<evidence type="ECO:0000313" key="3">
    <source>
        <dbReference type="Proteomes" id="UP001642720"/>
    </source>
</evidence>
<reference evidence="2 3" key="1">
    <citation type="submission" date="2018-01" db="EMBL/GenBank/DDBJ databases">
        <title>Genome characterization of the sugarcane-associated fungus Trichoderma ghanense CCMA-1212 and their application in lignocelulose bioconversion.</title>
        <authorList>
            <person name="Steindorff A.S."/>
            <person name="Mendes T.D."/>
            <person name="Vilela E.S.D."/>
            <person name="Rodrigues D.S."/>
            <person name="Formighieri E.F."/>
            <person name="Melo I.S."/>
            <person name="Favaro L.C.L."/>
        </authorList>
    </citation>
    <scope>NUCLEOTIDE SEQUENCE [LARGE SCALE GENOMIC DNA]</scope>
    <source>
        <strain evidence="2 3">CCMA-1212</strain>
    </source>
</reference>
<organism evidence="2 3">
    <name type="scientific">Trichoderma ghanense</name>
    <dbReference type="NCBI Taxonomy" id="65468"/>
    <lineage>
        <taxon>Eukaryota</taxon>
        <taxon>Fungi</taxon>
        <taxon>Dikarya</taxon>
        <taxon>Ascomycota</taxon>
        <taxon>Pezizomycotina</taxon>
        <taxon>Sordariomycetes</taxon>
        <taxon>Hypocreomycetidae</taxon>
        <taxon>Hypocreales</taxon>
        <taxon>Hypocreaceae</taxon>
        <taxon>Trichoderma</taxon>
    </lineage>
</organism>
<evidence type="ECO:0000313" key="2">
    <source>
        <dbReference type="EMBL" id="TFB00681.1"/>
    </source>
</evidence>